<accession>A0A6J5N1I9</accession>
<dbReference type="EMBL" id="LR796606">
    <property type="protein sequence ID" value="CAB4153475.1"/>
    <property type="molecule type" value="Genomic_DNA"/>
</dbReference>
<reference evidence="1" key="1">
    <citation type="submission" date="2020-04" db="EMBL/GenBank/DDBJ databases">
        <authorList>
            <person name="Chiriac C."/>
            <person name="Salcher M."/>
            <person name="Ghai R."/>
            <person name="Kavagutti S V."/>
        </authorList>
    </citation>
    <scope>NUCLEOTIDE SEQUENCE</scope>
</reference>
<proteinExistence type="predicted"/>
<gene>
    <name evidence="1" type="ORF">UFOVP627_15</name>
</gene>
<name>A0A6J5N1I9_9CAUD</name>
<organism evidence="1">
    <name type="scientific">uncultured Caudovirales phage</name>
    <dbReference type="NCBI Taxonomy" id="2100421"/>
    <lineage>
        <taxon>Viruses</taxon>
        <taxon>Duplodnaviria</taxon>
        <taxon>Heunggongvirae</taxon>
        <taxon>Uroviricota</taxon>
        <taxon>Caudoviricetes</taxon>
        <taxon>Peduoviridae</taxon>
        <taxon>Maltschvirus</taxon>
        <taxon>Maltschvirus maltsch</taxon>
    </lineage>
</organism>
<evidence type="ECO:0000313" key="1">
    <source>
        <dbReference type="EMBL" id="CAB4153475.1"/>
    </source>
</evidence>
<protein>
    <submittedName>
        <fullName evidence="1">Uncharacterized protein</fullName>
    </submittedName>
</protein>
<sequence length="158" mass="18359">MINREEQMYQEENYNGVTLTTDSVNVIQNQIDLVIRNVDLGFTNALEAFGVFKELEKRFNDAKKQIDTLAYNESEKYDKTFKIGNYQFTRVDGRKQFDFKHIEEWKIAKDNLAEIESKYKSVYENQQKGLSSFNESTGEVLDVPVVTFSKSSLAVKNK</sequence>